<evidence type="ECO:0000313" key="8">
    <source>
        <dbReference type="EMBL" id="JAA72734.1"/>
    </source>
</evidence>
<evidence type="ECO:0000256" key="5">
    <source>
        <dbReference type="ARBA" id="ARBA00034321"/>
    </source>
</evidence>
<keyword evidence="2" id="KW-0964">Secreted</keyword>
<organism evidence="8">
    <name type="scientific">Ixodes ricinus</name>
    <name type="common">Common tick</name>
    <name type="synonym">Acarus ricinus</name>
    <dbReference type="NCBI Taxonomy" id="34613"/>
    <lineage>
        <taxon>Eukaryota</taxon>
        <taxon>Metazoa</taxon>
        <taxon>Ecdysozoa</taxon>
        <taxon>Arthropoda</taxon>
        <taxon>Chelicerata</taxon>
        <taxon>Arachnida</taxon>
        <taxon>Acari</taxon>
        <taxon>Parasitiformes</taxon>
        <taxon>Ixodida</taxon>
        <taxon>Ixodoidea</taxon>
        <taxon>Ixodidae</taxon>
        <taxon>Ixodinae</taxon>
        <taxon>Ixodes</taxon>
    </lineage>
</organism>
<evidence type="ECO:0000256" key="7">
    <source>
        <dbReference type="SAM" id="Phobius"/>
    </source>
</evidence>
<feature type="region of interest" description="Disordered" evidence="6">
    <location>
        <begin position="55"/>
        <end position="109"/>
    </location>
</feature>
<evidence type="ECO:0000256" key="2">
    <source>
        <dbReference type="ARBA" id="ARBA00022525"/>
    </source>
</evidence>
<sequence length="195" mass="21520">LNVGNVFTFYFPSFRYRPYLLFGLGFPGVFKLKFFILFALAILCFGDTSVSEIGSGNGEGEGNSSGAESEKKAEGTDVSEKNGEKETEQGSNNEEEEGPAKEKHPLGYNLPPFIGDLEERKKYVIRLQSTCGTQNQEYKINEHKINFTGCTYTCLGLGNPPQNKDIRIPEGMTCNEGERKCPEEGPCPEPPLPSC</sequence>
<keyword evidence="3" id="KW-0732">Signal</keyword>
<accession>A0A0K8RQ41</accession>
<comment type="similarity">
    <text evidence="5">Belongs to the salp15 family.</text>
</comment>
<keyword evidence="7" id="KW-0472">Membrane</keyword>
<feature type="transmembrane region" description="Helical" evidence="7">
    <location>
        <begin position="20"/>
        <end position="45"/>
    </location>
</feature>
<keyword evidence="7" id="KW-1133">Transmembrane helix</keyword>
<comment type="subcellular location">
    <subcellularLocation>
        <location evidence="1">Secreted</location>
    </subcellularLocation>
</comment>
<evidence type="ECO:0000256" key="6">
    <source>
        <dbReference type="SAM" id="MobiDB-lite"/>
    </source>
</evidence>
<feature type="non-terminal residue" evidence="8">
    <location>
        <position position="1"/>
    </location>
</feature>
<dbReference type="GO" id="GO:0005576">
    <property type="term" value="C:extracellular region"/>
    <property type="evidence" value="ECO:0007669"/>
    <property type="project" value="UniProtKB-SubCell"/>
</dbReference>
<dbReference type="AlphaFoldDB" id="A0A0K8RQ41"/>
<evidence type="ECO:0000256" key="3">
    <source>
        <dbReference type="ARBA" id="ARBA00022729"/>
    </source>
</evidence>
<name>A0A0K8RQ41_IXORI</name>
<proteinExistence type="evidence at transcript level"/>
<keyword evidence="4" id="KW-0325">Glycoprotein</keyword>
<evidence type="ECO:0000256" key="1">
    <source>
        <dbReference type="ARBA" id="ARBA00004613"/>
    </source>
</evidence>
<dbReference type="EMBL" id="GADI01001074">
    <property type="protein sequence ID" value="JAA72734.1"/>
    <property type="molecule type" value="mRNA"/>
</dbReference>
<feature type="compositionally biased region" description="Basic and acidic residues" evidence="6">
    <location>
        <begin position="68"/>
        <end position="88"/>
    </location>
</feature>
<evidence type="ECO:0000256" key="4">
    <source>
        <dbReference type="ARBA" id="ARBA00023180"/>
    </source>
</evidence>
<dbReference type="InterPro" id="IPR021971">
    <property type="entry name" value="Salp15"/>
</dbReference>
<protein>
    <submittedName>
        <fullName evidence="8">Putative ixodes 8-cys protein</fullName>
    </submittedName>
</protein>
<reference evidence="8" key="1">
    <citation type="submission" date="2012-12" db="EMBL/GenBank/DDBJ databases">
        <title>Identification and characterization of a phenylalanine ammonia-lyase gene family in Isatis indigotica Fort.</title>
        <authorList>
            <person name="Liu Q."/>
            <person name="Chen J."/>
            <person name="Zhou X."/>
            <person name="Di P."/>
            <person name="Xiao Y."/>
            <person name="Xuan H."/>
            <person name="Zhang L."/>
            <person name="Chen W."/>
        </authorList>
    </citation>
    <scope>NUCLEOTIDE SEQUENCE</scope>
    <source>
        <tissue evidence="8">Salivary gland</tissue>
    </source>
</reference>
<keyword evidence="7" id="KW-0812">Transmembrane</keyword>
<dbReference type="Pfam" id="PF12115">
    <property type="entry name" value="Salp15"/>
    <property type="match status" value="1"/>
</dbReference>